<dbReference type="Pfam" id="PF13344">
    <property type="entry name" value="Hydrolase_6"/>
    <property type="match status" value="1"/>
</dbReference>
<dbReference type="InterPro" id="IPR006354">
    <property type="entry name" value="HAD-SF_hydro_IIA_hyp1"/>
</dbReference>
<dbReference type="InterPro" id="IPR006357">
    <property type="entry name" value="HAD-SF_hydro_IIA"/>
</dbReference>
<dbReference type="PANTHER" id="PTHR19288">
    <property type="entry name" value="4-NITROPHENYLPHOSPHATASE-RELATED"/>
    <property type="match status" value="1"/>
</dbReference>
<sequence>MTAFLIDLDGTLYKGRQRIEGAAAFLGMLDKKEIPYLLVTNNSTRSPVQVAGHLSDMGIRVQPERIYTTAMASVKYLQEHAPGSRVYCIGEEGLRLSLTEAGFELTEERPDYVVQGLDRHLTYDKLAVAVQSIQSGARYLLTNPDHLLPTDGGFIPGAGSISALICKASGAVPVVIGKPSPIIMNFALEKLGTPAQETWAVGDNVVTDIGGGIAAGCRTALVLTGLATAGNVKEQIAASGNEPDYISQDLLQLWEHIVSL</sequence>
<evidence type="ECO:0000313" key="9">
    <source>
        <dbReference type="EMBL" id="MVO98013.1"/>
    </source>
</evidence>
<dbReference type="GO" id="GO:0046872">
    <property type="term" value="F:metal ion binding"/>
    <property type="evidence" value="ECO:0007669"/>
    <property type="project" value="UniProtKB-KW"/>
</dbReference>
<feature type="binding site" evidence="8">
    <location>
        <position position="9"/>
    </location>
    <ligand>
        <name>Mg(2+)</name>
        <dbReference type="ChEBI" id="CHEBI:18420"/>
    </ligand>
</feature>
<dbReference type="AlphaFoldDB" id="A0A7X3JXE9"/>
<evidence type="ECO:0000256" key="6">
    <source>
        <dbReference type="PIRSR" id="PIRSR000915-1"/>
    </source>
</evidence>
<dbReference type="SFLD" id="SFLDG01129">
    <property type="entry name" value="C1.5:_HAD__Beta-PGM__Phosphata"/>
    <property type="match status" value="1"/>
</dbReference>
<dbReference type="Proteomes" id="UP000490800">
    <property type="component" value="Unassembled WGS sequence"/>
</dbReference>
<dbReference type="SFLD" id="SFLDG01139">
    <property type="entry name" value="C2.A:_Pyridoxal_Phosphate_Phos"/>
    <property type="match status" value="1"/>
</dbReference>
<feature type="active site" description="Proton donor" evidence="6">
    <location>
        <position position="9"/>
    </location>
</feature>
<dbReference type="PIRSF" id="PIRSF000915">
    <property type="entry name" value="PGP-type_phosphatase"/>
    <property type="match status" value="1"/>
</dbReference>
<comment type="function">
    <text evidence="5">Catalyzes the dephosphorylation of 2-6 carbon acid sugars in vitro.</text>
</comment>
<reference evidence="9 10" key="1">
    <citation type="journal article" date="2019" name="Microorganisms">
        <title>Paenibacillus lutrae sp. nov., A Chitinolytic Species Isolated from A River Otter in Castril Natural Park, Granada, Spain.</title>
        <authorList>
            <person name="Rodriguez M."/>
            <person name="Reina J.C."/>
            <person name="Bejar V."/>
            <person name="Llamas I."/>
        </authorList>
    </citation>
    <scope>NUCLEOTIDE SEQUENCE [LARGE SCALE GENOMIC DNA]</scope>
    <source>
        <strain evidence="9 10">N10</strain>
    </source>
</reference>
<evidence type="ECO:0000256" key="1">
    <source>
        <dbReference type="ARBA" id="ARBA00006696"/>
    </source>
</evidence>
<dbReference type="CDD" id="cd07530">
    <property type="entry name" value="HAD_Pase_UmpH-like"/>
    <property type="match status" value="1"/>
</dbReference>
<gene>
    <name evidence="9" type="ORF">EDM21_00375</name>
</gene>
<dbReference type="Gene3D" id="3.40.50.1000">
    <property type="entry name" value="HAD superfamily/HAD-like"/>
    <property type="match status" value="2"/>
</dbReference>
<dbReference type="EMBL" id="RHLK01000001">
    <property type="protein sequence ID" value="MVO98013.1"/>
    <property type="molecule type" value="Genomic_DNA"/>
</dbReference>
<dbReference type="Pfam" id="PF13242">
    <property type="entry name" value="Hydrolase_like"/>
    <property type="match status" value="1"/>
</dbReference>
<dbReference type="GO" id="GO:0005737">
    <property type="term" value="C:cytoplasm"/>
    <property type="evidence" value="ECO:0007669"/>
    <property type="project" value="TreeGrafter"/>
</dbReference>
<dbReference type="GO" id="GO:0016791">
    <property type="term" value="F:phosphatase activity"/>
    <property type="evidence" value="ECO:0007669"/>
    <property type="project" value="TreeGrafter"/>
</dbReference>
<accession>A0A7X3JXE9</accession>
<comment type="similarity">
    <text evidence="1 5">Belongs to the HAD-like hydrolase superfamily. NagD family.</text>
</comment>
<evidence type="ECO:0000256" key="3">
    <source>
        <dbReference type="ARBA" id="ARBA00022801"/>
    </source>
</evidence>
<feature type="binding site" evidence="8">
    <location>
        <position position="7"/>
    </location>
    <ligand>
        <name>Mg(2+)</name>
        <dbReference type="ChEBI" id="CHEBI:18420"/>
    </ligand>
</feature>
<dbReference type="OrthoDB" id="9810449at2"/>
<evidence type="ECO:0000256" key="4">
    <source>
        <dbReference type="ARBA" id="ARBA00022842"/>
    </source>
</evidence>
<evidence type="ECO:0000256" key="2">
    <source>
        <dbReference type="ARBA" id="ARBA00022723"/>
    </source>
</evidence>
<keyword evidence="4 5" id="KW-0460">Magnesium</keyword>
<dbReference type="InterPro" id="IPR023214">
    <property type="entry name" value="HAD_sf"/>
</dbReference>
<dbReference type="NCBIfam" id="TIGR01460">
    <property type="entry name" value="HAD-SF-IIA"/>
    <property type="match status" value="1"/>
</dbReference>
<keyword evidence="3 9" id="KW-0378">Hydrolase</keyword>
<protein>
    <recommendedName>
        <fullName evidence="5">Acid sugar phosphatase</fullName>
        <ecNumber evidence="5">3.1.3.-</ecNumber>
    </recommendedName>
</protein>
<dbReference type="SFLD" id="SFLDS00003">
    <property type="entry name" value="Haloacid_Dehalogenase"/>
    <property type="match status" value="1"/>
</dbReference>
<dbReference type="NCBIfam" id="TIGR01457">
    <property type="entry name" value="HAD-SF-IIA-hyp2"/>
    <property type="match status" value="1"/>
</dbReference>
<feature type="binding site" evidence="7">
    <location>
        <position position="178"/>
    </location>
    <ligand>
        <name>substrate</name>
    </ligand>
</feature>
<dbReference type="EC" id="3.1.3.-" evidence="5"/>
<keyword evidence="2 5" id="KW-0479">Metal-binding</keyword>
<evidence type="ECO:0000256" key="5">
    <source>
        <dbReference type="PIRNR" id="PIRNR000915"/>
    </source>
</evidence>
<keyword evidence="10" id="KW-1185">Reference proteome</keyword>
<dbReference type="RefSeq" id="WP_157331839.1">
    <property type="nucleotide sequence ID" value="NZ_RHLK01000001.1"/>
</dbReference>
<proteinExistence type="inferred from homology"/>
<evidence type="ECO:0000256" key="8">
    <source>
        <dbReference type="PIRSR" id="PIRSR000915-3"/>
    </source>
</evidence>
<feature type="active site" description="Nucleophile" evidence="6">
    <location>
        <position position="7"/>
    </location>
</feature>
<name>A0A7X3JXE9_9BACL</name>
<evidence type="ECO:0000313" key="10">
    <source>
        <dbReference type="Proteomes" id="UP000490800"/>
    </source>
</evidence>
<feature type="binding site" evidence="8">
    <location>
        <position position="203"/>
    </location>
    <ligand>
        <name>Mg(2+)</name>
        <dbReference type="ChEBI" id="CHEBI:18420"/>
    </ligand>
</feature>
<dbReference type="PANTHER" id="PTHR19288:SF46">
    <property type="entry name" value="HALOACID DEHALOGENASE-LIKE HYDROLASE DOMAIN-CONTAINING PROTEIN 2"/>
    <property type="match status" value="1"/>
</dbReference>
<comment type="cofactor">
    <cofactor evidence="8">
        <name>Mg(2+)</name>
        <dbReference type="ChEBI" id="CHEBI:18420"/>
    </cofactor>
    <text evidence="8">Divalent metal ions. Mg(2+) is the most effective.</text>
</comment>
<dbReference type="SUPFAM" id="SSF56784">
    <property type="entry name" value="HAD-like"/>
    <property type="match status" value="1"/>
</dbReference>
<dbReference type="InterPro" id="IPR036412">
    <property type="entry name" value="HAD-like_sf"/>
</dbReference>
<evidence type="ECO:0000256" key="7">
    <source>
        <dbReference type="PIRSR" id="PIRSR000915-2"/>
    </source>
</evidence>
<comment type="caution">
    <text evidence="9">The sequence shown here is derived from an EMBL/GenBank/DDBJ whole genome shotgun (WGS) entry which is preliminary data.</text>
</comment>
<organism evidence="9 10">
    <name type="scientific">Paenibacillus lutrae</name>
    <dbReference type="NCBI Taxonomy" id="2078573"/>
    <lineage>
        <taxon>Bacteria</taxon>
        <taxon>Bacillati</taxon>
        <taxon>Bacillota</taxon>
        <taxon>Bacilli</taxon>
        <taxon>Bacillales</taxon>
        <taxon>Paenibacillaceae</taxon>
        <taxon>Paenibacillus</taxon>
    </lineage>
</organism>